<dbReference type="AlphaFoldDB" id="A0A0R2KVF1"/>
<name>A0A0R2KVF1_9LACO</name>
<evidence type="ECO:0000313" key="2">
    <source>
        <dbReference type="Proteomes" id="UP000051859"/>
    </source>
</evidence>
<accession>A0A0R2KVF1</accession>
<dbReference type="Gene3D" id="3.20.80.10">
    <property type="entry name" value="Regulatory factor, effector binding domain"/>
    <property type="match status" value="1"/>
</dbReference>
<protein>
    <recommendedName>
        <fullName evidence="3">GyrI-like small molecule binding domain-containing protein</fullName>
    </recommendedName>
</protein>
<dbReference type="PATRIC" id="fig|331679.3.peg.496"/>
<gene>
    <name evidence="1" type="ORF">IV81_GL000490</name>
</gene>
<evidence type="ECO:0000313" key="1">
    <source>
        <dbReference type="EMBL" id="KRN93489.1"/>
    </source>
</evidence>
<proteinExistence type="predicted"/>
<dbReference type="Proteomes" id="UP000051859">
    <property type="component" value="Unassembled WGS sequence"/>
</dbReference>
<dbReference type="STRING" id="331679.IV81_GL000490"/>
<reference evidence="1 2" key="1">
    <citation type="journal article" date="2015" name="Genome Announc.">
        <title>Expanding the biotechnology potential of lactobacilli through comparative genomics of 213 strains and associated genera.</title>
        <authorList>
            <person name="Sun Z."/>
            <person name="Harris H.M."/>
            <person name="McCann A."/>
            <person name="Guo C."/>
            <person name="Argimon S."/>
            <person name="Zhang W."/>
            <person name="Yang X."/>
            <person name="Jeffery I.B."/>
            <person name="Cooney J.C."/>
            <person name="Kagawa T.F."/>
            <person name="Liu W."/>
            <person name="Song Y."/>
            <person name="Salvetti E."/>
            <person name="Wrobel A."/>
            <person name="Rasinkangas P."/>
            <person name="Parkhill J."/>
            <person name="Rea M.C."/>
            <person name="O'Sullivan O."/>
            <person name="Ritari J."/>
            <person name="Douillard F.P."/>
            <person name="Paul Ross R."/>
            <person name="Yang R."/>
            <person name="Briner A.E."/>
            <person name="Felis G.E."/>
            <person name="de Vos W.M."/>
            <person name="Barrangou R."/>
            <person name="Klaenhammer T.R."/>
            <person name="Caufield P.W."/>
            <person name="Cui Y."/>
            <person name="Zhang H."/>
            <person name="O'Toole P.W."/>
        </authorList>
    </citation>
    <scope>NUCLEOTIDE SEQUENCE [LARGE SCALE GENOMIC DNA]</scope>
    <source>
        <strain evidence="1 2">DSM 18001</strain>
    </source>
</reference>
<evidence type="ECO:0008006" key="3">
    <source>
        <dbReference type="Google" id="ProtNLM"/>
    </source>
</evidence>
<organism evidence="1 2">
    <name type="scientific">Pediococcus stilesii</name>
    <dbReference type="NCBI Taxonomy" id="331679"/>
    <lineage>
        <taxon>Bacteria</taxon>
        <taxon>Bacillati</taxon>
        <taxon>Bacillota</taxon>
        <taxon>Bacilli</taxon>
        <taxon>Lactobacillales</taxon>
        <taxon>Lactobacillaceae</taxon>
        <taxon>Pediococcus</taxon>
    </lineage>
</organism>
<comment type="caution">
    <text evidence="1">The sequence shown here is derived from an EMBL/GenBank/DDBJ whole genome shotgun (WGS) entry which is preliminary data.</text>
</comment>
<dbReference type="EMBL" id="JQBX01000014">
    <property type="protein sequence ID" value="KRN93489.1"/>
    <property type="molecule type" value="Genomic_DNA"/>
</dbReference>
<sequence>MTKMVQFDWRNVEAEEYSHDENVSFVNLTTRSYLTITGTAPQKTDDPEFLKLADMLMNISEKISEGPRAGIEIEGYRSYRPYPLQAVWTGGTEFDQRKEFKLWIKQPLFVHKQFAKQAIDILQLGDLAQNVQFENLAEGVEIQSFSSQPLQNDDQTFQKIDAEIKERGLERLDLNRHREVYVDGYKKDHATLLRIAIEPNTGRIDRDKMAFN</sequence>
<dbReference type="InterPro" id="IPR011256">
    <property type="entry name" value="Reg_factor_effector_dom_sf"/>
</dbReference>
<keyword evidence="2" id="KW-1185">Reference proteome</keyword>